<evidence type="ECO:0000313" key="1">
    <source>
        <dbReference type="EMBL" id="MBP0491451.1"/>
    </source>
</evidence>
<accession>A0A940MT62</accession>
<proteinExistence type="predicted"/>
<dbReference type="AlphaFoldDB" id="A0A940MT62"/>
<dbReference type="Proteomes" id="UP000677537">
    <property type="component" value="Unassembled WGS sequence"/>
</dbReference>
<protein>
    <recommendedName>
        <fullName evidence="3">Alpha/beta hydrolase</fullName>
    </recommendedName>
</protein>
<dbReference type="SUPFAM" id="SSF53474">
    <property type="entry name" value="alpha/beta-Hydrolases"/>
    <property type="match status" value="1"/>
</dbReference>
<keyword evidence="2" id="KW-1185">Reference proteome</keyword>
<organism evidence="1 2">
    <name type="scientific">Roseomonas indoligenes</name>
    <dbReference type="NCBI Taxonomy" id="2820811"/>
    <lineage>
        <taxon>Bacteria</taxon>
        <taxon>Pseudomonadati</taxon>
        <taxon>Pseudomonadota</taxon>
        <taxon>Alphaproteobacteria</taxon>
        <taxon>Acetobacterales</taxon>
        <taxon>Roseomonadaceae</taxon>
        <taxon>Roseomonas</taxon>
    </lineage>
</organism>
<dbReference type="InterPro" id="IPR029058">
    <property type="entry name" value="AB_hydrolase_fold"/>
</dbReference>
<reference evidence="1" key="1">
    <citation type="submission" date="2021-03" db="EMBL/GenBank/DDBJ databases">
        <authorList>
            <person name="So Y."/>
        </authorList>
    </citation>
    <scope>NUCLEOTIDE SEQUENCE</scope>
    <source>
        <strain evidence="1">SG15</strain>
    </source>
</reference>
<evidence type="ECO:0000313" key="2">
    <source>
        <dbReference type="Proteomes" id="UP000677537"/>
    </source>
</evidence>
<sequence length="328" mass="35347">MGWPGFGFVARRPNWYPAASVEAASHALRGRLGPVVIGYGFSMGGYAALRYGRRLGLSHALALSPQASIAPADLPGDHRHREFFRRALHRDMRVRPGDAPPVSWAVYDPMHGDDAANMALMAQPGLRPIPIRGTWHGTIRLLAGQEVLEAALRALMAEDLPGFRRLLRARRQDLPASRGVLGAVRLGQGRVAAGEALLDAARRAGMSATEEVDALGQAAAEFRARGGPPGAAEALRARLLLLRDLPAGRPYQIRGNALLALGAPEEAMESFRRAEAEGLGQMARRGQHRAGRALWLRRIGGLGWPFLPVLRAMAPGRALSDLRRKPGG</sequence>
<dbReference type="RefSeq" id="WP_209369909.1">
    <property type="nucleotide sequence ID" value="NZ_JAGIZA010000001.1"/>
</dbReference>
<comment type="caution">
    <text evidence="1">The sequence shown here is derived from an EMBL/GenBank/DDBJ whole genome shotgun (WGS) entry which is preliminary data.</text>
</comment>
<dbReference type="InterPro" id="IPR011990">
    <property type="entry name" value="TPR-like_helical_dom_sf"/>
</dbReference>
<gene>
    <name evidence="1" type="ORF">J5Y10_01515</name>
</gene>
<evidence type="ECO:0008006" key="3">
    <source>
        <dbReference type="Google" id="ProtNLM"/>
    </source>
</evidence>
<name>A0A940MT62_9PROT</name>
<dbReference type="EMBL" id="JAGIZA010000001">
    <property type="protein sequence ID" value="MBP0491451.1"/>
    <property type="molecule type" value="Genomic_DNA"/>
</dbReference>
<dbReference type="SUPFAM" id="SSF48452">
    <property type="entry name" value="TPR-like"/>
    <property type="match status" value="1"/>
</dbReference>